<dbReference type="AlphaFoldDB" id="A0A6J1SYW9"/>
<dbReference type="Proteomes" id="UP000504606">
    <property type="component" value="Unplaced"/>
</dbReference>
<gene>
    <name evidence="3" type="primary">LOC113210658</name>
</gene>
<organism evidence="2 3">
    <name type="scientific">Frankliniella occidentalis</name>
    <name type="common">Western flower thrips</name>
    <name type="synonym">Euthrips occidentalis</name>
    <dbReference type="NCBI Taxonomy" id="133901"/>
    <lineage>
        <taxon>Eukaryota</taxon>
        <taxon>Metazoa</taxon>
        <taxon>Ecdysozoa</taxon>
        <taxon>Arthropoda</taxon>
        <taxon>Hexapoda</taxon>
        <taxon>Insecta</taxon>
        <taxon>Pterygota</taxon>
        <taxon>Neoptera</taxon>
        <taxon>Paraneoptera</taxon>
        <taxon>Thysanoptera</taxon>
        <taxon>Terebrantia</taxon>
        <taxon>Thripoidea</taxon>
        <taxon>Thripidae</taxon>
        <taxon>Frankliniella</taxon>
    </lineage>
</organism>
<dbReference type="OrthoDB" id="6618793at2759"/>
<dbReference type="InterPro" id="IPR052473">
    <property type="entry name" value="mtLSU_mL53"/>
</dbReference>
<accession>A0A6J1SYW9</accession>
<dbReference type="KEGG" id="foc:113210658"/>
<feature type="region of interest" description="Disordered" evidence="1">
    <location>
        <begin position="119"/>
        <end position="139"/>
    </location>
</feature>
<evidence type="ECO:0000313" key="3">
    <source>
        <dbReference type="RefSeq" id="XP_026284540.1"/>
    </source>
</evidence>
<keyword evidence="2" id="KW-1185">Reference proteome</keyword>
<dbReference type="RefSeq" id="XP_026284540.1">
    <property type="nucleotide sequence ID" value="XM_026428755.2"/>
</dbReference>
<dbReference type="PANTHER" id="PTHR33618">
    <property type="entry name" value="39S RIBOSOMAL PROTEIN L53, MITOCHONDRIAL"/>
    <property type="match status" value="1"/>
</dbReference>
<dbReference type="CTD" id="116540"/>
<dbReference type="GO" id="GO:0005762">
    <property type="term" value="C:mitochondrial large ribosomal subunit"/>
    <property type="evidence" value="ECO:0007669"/>
    <property type="project" value="TreeGrafter"/>
</dbReference>
<dbReference type="Gene3D" id="3.40.30.10">
    <property type="entry name" value="Glutaredoxin"/>
    <property type="match status" value="1"/>
</dbReference>
<name>A0A6J1SYW9_FRAOC</name>
<evidence type="ECO:0000256" key="1">
    <source>
        <dbReference type="SAM" id="MobiDB-lite"/>
    </source>
</evidence>
<sequence>MGIFKINGVVGKQVPSAFKLIVEQLQDINLKAVKNVVVAYDPFDERSVASRKFLEFLNFKTVTRKFPDFAAQTQIKCDRSEPTISFDLITGKKVLFKAGNLTTLEMFRLYNQHITPHAPEEETQRETLTTKAMRKGGKK</sequence>
<protein>
    <submittedName>
        <fullName evidence="3">Uncharacterized protein LOC113210658</fullName>
    </submittedName>
</protein>
<dbReference type="PANTHER" id="PTHR33618:SF1">
    <property type="entry name" value="LARGE RIBOSOMAL SUBUNIT PROTEIN ML53"/>
    <property type="match status" value="1"/>
</dbReference>
<proteinExistence type="predicted"/>
<evidence type="ECO:0000313" key="2">
    <source>
        <dbReference type="Proteomes" id="UP000504606"/>
    </source>
</evidence>
<reference evidence="3" key="1">
    <citation type="submission" date="2025-08" db="UniProtKB">
        <authorList>
            <consortium name="RefSeq"/>
        </authorList>
    </citation>
    <scope>IDENTIFICATION</scope>
    <source>
        <tissue evidence="3">Whole organism</tissue>
    </source>
</reference>
<dbReference type="GeneID" id="113210658"/>